<evidence type="ECO:0000313" key="7">
    <source>
        <dbReference type="EMBL" id="MBM7125157.1"/>
    </source>
</evidence>
<dbReference type="Proteomes" id="UP001430149">
    <property type="component" value="Unassembled WGS sequence"/>
</dbReference>
<dbReference type="NCBIfam" id="NF006740">
    <property type="entry name" value="PRK09268.1"/>
    <property type="match status" value="1"/>
</dbReference>
<keyword evidence="3 4" id="KW-0012">Acyltransferase</keyword>
<protein>
    <submittedName>
        <fullName evidence="7">Acetyl-CoA C-acetyltransferase</fullName>
        <ecNumber evidence="7">2.3.1.9</ecNumber>
    </submittedName>
</protein>
<dbReference type="NCBIfam" id="TIGR01930">
    <property type="entry name" value="AcCoA-C-Actrans"/>
    <property type="match status" value="1"/>
</dbReference>
<keyword evidence="2 4" id="KW-0808">Transferase</keyword>
<evidence type="ECO:0000256" key="3">
    <source>
        <dbReference type="ARBA" id="ARBA00023315"/>
    </source>
</evidence>
<comment type="caution">
    <text evidence="7">The sequence shown here is derived from an EMBL/GenBank/DDBJ whole genome shotgun (WGS) entry which is preliminary data.</text>
</comment>
<keyword evidence="8" id="KW-1185">Reference proteome</keyword>
<evidence type="ECO:0000259" key="6">
    <source>
        <dbReference type="Pfam" id="PF02803"/>
    </source>
</evidence>
<dbReference type="InterPro" id="IPR020617">
    <property type="entry name" value="Thiolase_C"/>
</dbReference>
<dbReference type="SUPFAM" id="SSF53901">
    <property type="entry name" value="Thiolase-like"/>
    <property type="match status" value="2"/>
</dbReference>
<evidence type="ECO:0000256" key="1">
    <source>
        <dbReference type="ARBA" id="ARBA00010982"/>
    </source>
</evidence>
<dbReference type="PANTHER" id="PTHR42689">
    <property type="entry name" value="ACETYL-COA ACYLTRANSFERASE FADA2 (3-KETOACYL-COA THIOLASE) (BETA-KETOTHIOLASE)-RELATED"/>
    <property type="match status" value="1"/>
</dbReference>
<organism evidence="7 8">
    <name type="scientific">Dyella flava</name>
    <dbReference type="NCBI Taxonomy" id="1920170"/>
    <lineage>
        <taxon>Bacteria</taxon>
        <taxon>Pseudomonadati</taxon>
        <taxon>Pseudomonadota</taxon>
        <taxon>Gammaproteobacteria</taxon>
        <taxon>Lysobacterales</taxon>
        <taxon>Rhodanobacteraceae</taxon>
        <taxon>Dyella</taxon>
    </lineage>
</organism>
<dbReference type="Pfam" id="PF00108">
    <property type="entry name" value="Thiolase_N"/>
    <property type="match status" value="1"/>
</dbReference>
<dbReference type="InterPro" id="IPR020616">
    <property type="entry name" value="Thiolase_N"/>
</dbReference>
<sequence>MKTIQRVAILGGDRIPFARYNTAYKDLSNKQMLTQAFTQLVRRFDLQGQRIGEVVGGAVLKHARDFNLTRESMLGSGLSPQTPAYDLQQACATSIQASVAVANKIALGQIDVGIAGGVDSASDLPLAVSDDQRDLFRELSAARTTTARLKAWSKLRPSMLRPQVADVDEPRTGLSMGQHTERMVREWNISREEQDALALASHRNGLAAYARGFYKDLVTPFGGLERDGILRPDTSMERLARLAPAYDKTSGKGTLTAGNSTPLTDGAASVLLVSEAWAAASHHQPLAWFVDAETAAVDFFTQQSEGLLMAPAHAVARLLARNNLTLGDFDYYEIHEAFTGQVLCTLKAWESAEYCREHLGLAAPLGSIDRSRLNVNGGSVGLGHPFAATGARIVAAAAKQLAEHRAATGRSGRTLISVCAAGGLSVAAILEG</sequence>
<accession>A0ABS2K324</accession>
<evidence type="ECO:0000256" key="4">
    <source>
        <dbReference type="RuleBase" id="RU003557"/>
    </source>
</evidence>
<dbReference type="Pfam" id="PF02803">
    <property type="entry name" value="Thiolase_C"/>
    <property type="match status" value="1"/>
</dbReference>
<proteinExistence type="inferred from homology"/>
<evidence type="ECO:0000256" key="2">
    <source>
        <dbReference type="ARBA" id="ARBA00022679"/>
    </source>
</evidence>
<dbReference type="InterPro" id="IPR050521">
    <property type="entry name" value="3-ketoacyl-CoA_Thiolase"/>
</dbReference>
<dbReference type="InterPro" id="IPR016039">
    <property type="entry name" value="Thiolase-like"/>
</dbReference>
<dbReference type="InterPro" id="IPR002155">
    <property type="entry name" value="Thiolase"/>
</dbReference>
<feature type="domain" description="Thiolase N-terminal" evidence="5">
    <location>
        <begin position="7"/>
        <end position="275"/>
    </location>
</feature>
<evidence type="ECO:0000313" key="8">
    <source>
        <dbReference type="Proteomes" id="UP001430149"/>
    </source>
</evidence>
<dbReference type="CDD" id="cd00751">
    <property type="entry name" value="thiolase"/>
    <property type="match status" value="1"/>
</dbReference>
<gene>
    <name evidence="7" type="ORF">ISP19_07145</name>
</gene>
<dbReference type="EC" id="2.3.1.9" evidence="7"/>
<dbReference type="PANTHER" id="PTHR42689:SF1">
    <property type="entry name" value="ACETYL-COA ACYLTRANSFERASE FADA2 (3-KETOACYL-COA THIOLASE) (BETA-KETOTHIOLASE)-RELATED"/>
    <property type="match status" value="1"/>
</dbReference>
<dbReference type="GO" id="GO:0003985">
    <property type="term" value="F:acetyl-CoA C-acetyltransferase activity"/>
    <property type="evidence" value="ECO:0007669"/>
    <property type="project" value="UniProtKB-EC"/>
</dbReference>
<feature type="domain" description="Thiolase C-terminal" evidence="6">
    <location>
        <begin position="300"/>
        <end position="431"/>
    </location>
</feature>
<dbReference type="Gene3D" id="3.40.47.10">
    <property type="match status" value="1"/>
</dbReference>
<dbReference type="EMBL" id="JADIKE010000031">
    <property type="protein sequence ID" value="MBM7125157.1"/>
    <property type="molecule type" value="Genomic_DNA"/>
</dbReference>
<name>A0ABS2K324_9GAMM</name>
<evidence type="ECO:0000259" key="5">
    <source>
        <dbReference type="Pfam" id="PF00108"/>
    </source>
</evidence>
<reference evidence="7" key="1">
    <citation type="submission" date="2020-10" db="EMBL/GenBank/DDBJ databases">
        <title>Phylogeny of dyella-like bacteria.</title>
        <authorList>
            <person name="Fu J."/>
        </authorList>
    </citation>
    <scope>NUCLEOTIDE SEQUENCE</scope>
    <source>
        <strain evidence="7">DHOC52</strain>
    </source>
</reference>
<dbReference type="RefSeq" id="WP_204680677.1">
    <property type="nucleotide sequence ID" value="NZ_BSNR01000018.1"/>
</dbReference>
<dbReference type="PIRSF" id="PIRSF000429">
    <property type="entry name" value="Ac-CoA_Ac_transf"/>
    <property type="match status" value="1"/>
</dbReference>
<comment type="similarity">
    <text evidence="1 4">Belongs to the thiolase-like superfamily. Thiolase family.</text>
</comment>